<dbReference type="InterPro" id="IPR036388">
    <property type="entry name" value="WH-like_DNA-bd_sf"/>
</dbReference>
<dbReference type="EMBL" id="NXGX01000001">
    <property type="protein sequence ID" value="PKR60377.1"/>
    <property type="molecule type" value="Genomic_DNA"/>
</dbReference>
<dbReference type="Pfam" id="PF00126">
    <property type="entry name" value="HTH_1"/>
    <property type="match status" value="1"/>
</dbReference>
<dbReference type="Gene3D" id="1.10.10.10">
    <property type="entry name" value="Winged helix-like DNA-binding domain superfamily/Winged helix DNA-binding domain"/>
    <property type="match status" value="1"/>
</dbReference>
<dbReference type="GO" id="GO:0043565">
    <property type="term" value="F:sequence-specific DNA binding"/>
    <property type="evidence" value="ECO:0007669"/>
    <property type="project" value="TreeGrafter"/>
</dbReference>
<comment type="similarity">
    <text evidence="1">Belongs to the LysR transcriptional regulatory family.</text>
</comment>
<sequence>MAAYPPLNSLRAFEASIRLNSFSLAAEELNVTPGAVGQQIKKLEDWLGMELFTRSVRQVRPTADGLDYAARIGPALRQIVDASQQVRGRSDRSVRVVMPPSFAAKWFSRRMARFLIDYPTTSLHVGSQSQMIDFNRDPVDIAVRYFDGCDDSLETVLLYRGRAAAYCAPSYRDYMGLAKPSDLVRATLLNDILHAWWPEWLGAYAGLSAANVSTITQIEIDQTSMAIEAAIHGQGVVLANPLLTEEDIAEGKLVHLFPENVLTVPFGYYLVHPKNRAHRGQVKLFRDWLLAEAHELDVG</sequence>
<evidence type="ECO:0000256" key="1">
    <source>
        <dbReference type="ARBA" id="ARBA00009437"/>
    </source>
</evidence>
<evidence type="ECO:0000259" key="5">
    <source>
        <dbReference type="PROSITE" id="PS50931"/>
    </source>
</evidence>
<dbReference type="InterPro" id="IPR058163">
    <property type="entry name" value="LysR-type_TF_proteobact-type"/>
</dbReference>
<dbReference type="PROSITE" id="PS50931">
    <property type="entry name" value="HTH_LYSR"/>
    <property type="match status" value="1"/>
</dbReference>
<keyword evidence="3" id="KW-0238">DNA-binding</keyword>
<dbReference type="PANTHER" id="PTHR30537:SF26">
    <property type="entry name" value="GLYCINE CLEAVAGE SYSTEM TRANSCRIPTIONAL ACTIVATOR"/>
    <property type="match status" value="1"/>
</dbReference>
<dbReference type="GO" id="GO:0003700">
    <property type="term" value="F:DNA-binding transcription factor activity"/>
    <property type="evidence" value="ECO:0007669"/>
    <property type="project" value="InterPro"/>
</dbReference>
<evidence type="ECO:0000313" key="6">
    <source>
        <dbReference type="EMBL" id="PKR60377.1"/>
    </source>
</evidence>
<keyword evidence="7" id="KW-1185">Reference proteome</keyword>
<dbReference type="InterPro" id="IPR036390">
    <property type="entry name" value="WH_DNA-bd_sf"/>
</dbReference>
<gene>
    <name evidence="6" type="ORF">COO92_03255</name>
</gene>
<evidence type="ECO:0000256" key="3">
    <source>
        <dbReference type="ARBA" id="ARBA00023125"/>
    </source>
</evidence>
<feature type="domain" description="HTH lysR-type" evidence="5">
    <location>
        <begin position="5"/>
        <end position="62"/>
    </location>
</feature>
<dbReference type="Pfam" id="PF03466">
    <property type="entry name" value="LysR_substrate"/>
    <property type="match status" value="1"/>
</dbReference>
<protein>
    <submittedName>
        <fullName evidence="6">LysR family transcriptional regulator</fullName>
    </submittedName>
</protein>
<comment type="caution">
    <text evidence="6">The sequence shown here is derived from an EMBL/GenBank/DDBJ whole genome shotgun (WGS) entry which is preliminary data.</text>
</comment>
<reference evidence="6 7" key="1">
    <citation type="submission" date="2017-09" db="EMBL/GenBank/DDBJ databases">
        <title>Biodiversity and function of Thalassospira species in the particle-attached aromatic-hydrocarbon-degrading consortia from the surface seawater of the China South Sea.</title>
        <authorList>
            <person name="Dong C."/>
            <person name="Lai Q."/>
            <person name="Shao Z."/>
        </authorList>
    </citation>
    <scope>NUCLEOTIDE SEQUENCE [LARGE SCALE GENOMIC DNA]</scope>
    <source>
        <strain evidence="6 7">139Z-12</strain>
    </source>
</reference>
<dbReference type="RefSeq" id="WP_101299814.1">
    <property type="nucleotide sequence ID" value="NZ_NXGX01000001.1"/>
</dbReference>
<keyword evidence="4" id="KW-0804">Transcription</keyword>
<keyword evidence="2" id="KW-0805">Transcription regulation</keyword>
<dbReference type="Gene3D" id="3.40.190.10">
    <property type="entry name" value="Periplasmic binding protein-like II"/>
    <property type="match status" value="2"/>
</dbReference>
<evidence type="ECO:0000313" key="7">
    <source>
        <dbReference type="Proteomes" id="UP000233332"/>
    </source>
</evidence>
<dbReference type="PANTHER" id="PTHR30537">
    <property type="entry name" value="HTH-TYPE TRANSCRIPTIONAL REGULATOR"/>
    <property type="match status" value="1"/>
</dbReference>
<proteinExistence type="inferred from homology"/>
<dbReference type="SUPFAM" id="SSF46785">
    <property type="entry name" value="Winged helix' DNA-binding domain"/>
    <property type="match status" value="1"/>
</dbReference>
<organism evidence="6 7">
    <name type="scientific">Thalassospira lohafexi</name>
    <dbReference type="NCBI Taxonomy" id="744227"/>
    <lineage>
        <taxon>Bacteria</taxon>
        <taxon>Pseudomonadati</taxon>
        <taxon>Pseudomonadota</taxon>
        <taxon>Alphaproteobacteria</taxon>
        <taxon>Rhodospirillales</taxon>
        <taxon>Thalassospiraceae</taxon>
        <taxon>Thalassospira</taxon>
    </lineage>
</organism>
<dbReference type="GO" id="GO:0006351">
    <property type="term" value="P:DNA-templated transcription"/>
    <property type="evidence" value="ECO:0007669"/>
    <property type="project" value="TreeGrafter"/>
</dbReference>
<dbReference type="AlphaFoldDB" id="A0A2N3LCB7"/>
<accession>A0A2N3LCB7</accession>
<evidence type="ECO:0000256" key="2">
    <source>
        <dbReference type="ARBA" id="ARBA00023015"/>
    </source>
</evidence>
<dbReference type="InterPro" id="IPR000847">
    <property type="entry name" value="LysR_HTH_N"/>
</dbReference>
<name>A0A2N3LCB7_9PROT</name>
<dbReference type="InterPro" id="IPR005119">
    <property type="entry name" value="LysR_subst-bd"/>
</dbReference>
<dbReference type="PRINTS" id="PR00039">
    <property type="entry name" value="HTHLYSR"/>
</dbReference>
<dbReference type="Proteomes" id="UP000233332">
    <property type="component" value="Unassembled WGS sequence"/>
</dbReference>
<evidence type="ECO:0000256" key="4">
    <source>
        <dbReference type="ARBA" id="ARBA00023163"/>
    </source>
</evidence>
<dbReference type="SUPFAM" id="SSF53850">
    <property type="entry name" value="Periplasmic binding protein-like II"/>
    <property type="match status" value="1"/>
</dbReference>
<dbReference type="CDD" id="cd08432">
    <property type="entry name" value="PBP2_GcdR_TrpI_HvrB_AmpR_like"/>
    <property type="match status" value="1"/>
</dbReference>